<organism evidence="1 2">
    <name type="scientific">Cryptosporidium meleagridis</name>
    <dbReference type="NCBI Taxonomy" id="93969"/>
    <lineage>
        <taxon>Eukaryota</taxon>
        <taxon>Sar</taxon>
        <taxon>Alveolata</taxon>
        <taxon>Apicomplexa</taxon>
        <taxon>Conoidasida</taxon>
        <taxon>Coccidia</taxon>
        <taxon>Eucoccidiorida</taxon>
        <taxon>Eimeriorina</taxon>
        <taxon>Cryptosporidiidae</taxon>
        <taxon>Cryptosporidium</taxon>
    </lineage>
</organism>
<dbReference type="VEuPathDB" id="CryptoDB:CmeUKMEL1_15570"/>
<dbReference type="Proteomes" id="UP000236928">
    <property type="component" value="Unassembled WGS sequence"/>
</dbReference>
<gene>
    <name evidence="1" type="ORF">CmeUKMEL1_15570</name>
</gene>
<sequence>MLSEEYWKSKKSDEALVLVKNVDPKELTSICTISPFKLKEEWLNYLVKLENYEKDVLIGQNCKFICGSTKDSTIKIFCEEDEDEFLSCFNIVNVNTHEKVEYNIKNIYSIIRQESMEELRYNLEDDSSLESLYKDIIIIINTENKLLSCKIPLHYILTLFIRSRIRRIRKKLGNYQNSDIHVSNFRKTIWMYQIENTSGTNLISCYNVNNVYPYILLVSKDEENEFKMNLCLISLNRMDFELNMECEKTGNPLNITCCSSFILGDNSSHFEILENGIGFFPLKSSYIWVITTKKTVSERMLGEDDNSNELRLDKDIFNNNENEELKVEDLSENSSCCFYLFESNRSEIKHRGNMQCKNYNIEFFRILNLTCKNEGKDQTGIKEYIIRAVSSTKNPNGLFCFDFKLRINPTSSECDRMTILSLIFMPILEREVDRHINTGNTRNYLNYSFGNNDGKSLNRSKDYEVSSFSSGYNNLRITTLCVIPNYVLVLFGKNIENELRENFPLIFCGLSNGEWRTYSIKSSLKTRRSEVQDKINLSTDDIGFFVLKGVHILKGDELSVKNQLDGLNLTISPSYWSFDRNTKASILLVAASNSIGNVFLWCLEKERRQLPSKNILLKRKEITKENDLSLETASKEIESKLNNIKSEQYKEKRSLISSDKVSKNKDILKTMDEHIRRIDERLRKVKIQEEIISDAERRRERVRKNKEKLKPKRKLNKEEAANFVPDCLNRSVSPRKGCNSCNYSDPDEKKPFFFKSKYDNFDYKRYRSYYKDNDHEYLFQLNNFLNIDCIYKSKLFTETGNNIKDAQIFDEIVDFDSLCSKWSKNISDDIHFDEILNEL</sequence>
<evidence type="ECO:0000313" key="1">
    <source>
        <dbReference type="EMBL" id="POM85073.1"/>
    </source>
</evidence>
<dbReference type="EMBL" id="JIBK01000049">
    <property type="protein sequence ID" value="POM85073.1"/>
    <property type="molecule type" value="Genomic_DNA"/>
</dbReference>
<evidence type="ECO:0000313" key="2">
    <source>
        <dbReference type="Proteomes" id="UP000236928"/>
    </source>
</evidence>
<reference evidence="1 2" key="1">
    <citation type="submission" date="2014-04" db="EMBL/GenBank/DDBJ databases">
        <title>Comparative Genomics of Cryptosporidium Species.</title>
        <authorList>
            <person name="Silva J.C."/>
            <person name="Su Q."/>
            <person name="Chalmers R."/>
            <person name="Chibucos M.C."/>
            <person name="Elwin K."/>
            <person name="Godinez A."/>
            <person name="Guo F."/>
            <person name="Huynh K."/>
            <person name="Orvis J."/>
            <person name="Ott S."/>
            <person name="Sadzewicz L."/>
            <person name="Sengamalay N."/>
            <person name="Shetty A."/>
            <person name="Sun M."/>
            <person name="Tallon L."/>
            <person name="Xiao L."/>
            <person name="Zhang H."/>
            <person name="Fraser C.M."/>
            <person name="Zhu G."/>
            <person name="Kissinger J."/>
            <person name="Widmer G."/>
        </authorList>
    </citation>
    <scope>NUCLEOTIDE SEQUENCE [LARGE SCALE GENOMIC DNA]</scope>
    <source>
        <strain evidence="1 2">UKMEL1</strain>
    </source>
</reference>
<proteinExistence type="predicted"/>
<name>A0A2P4Z4R6_9CRYT</name>
<accession>A0A2P4Z4R6</accession>
<keyword evidence="2" id="KW-1185">Reference proteome</keyword>
<comment type="caution">
    <text evidence="1">The sequence shown here is derived from an EMBL/GenBank/DDBJ whole genome shotgun (WGS) entry which is preliminary data.</text>
</comment>
<dbReference type="AlphaFoldDB" id="A0A2P4Z4R6"/>
<dbReference type="OrthoDB" id="339709at2759"/>
<protein>
    <submittedName>
        <fullName evidence="1">Uncharacterized protein</fullName>
    </submittedName>
</protein>